<evidence type="ECO:0000256" key="1">
    <source>
        <dbReference type="SAM" id="SignalP"/>
    </source>
</evidence>
<feature type="signal peptide" evidence="1">
    <location>
        <begin position="1"/>
        <end position="19"/>
    </location>
</feature>
<dbReference type="PATRIC" id="fig|1189621.3.peg.326"/>
<comment type="caution">
    <text evidence="2">The sequence shown here is derived from an EMBL/GenBank/DDBJ whole genome shotgun (WGS) entry which is preliminary data.</text>
</comment>
<feature type="chain" id="PRO_5003700579" description="Collagen-like protein" evidence="1">
    <location>
        <begin position="20"/>
        <end position="185"/>
    </location>
</feature>
<gene>
    <name evidence="2" type="ORF">A3SI_01556</name>
</gene>
<keyword evidence="3" id="KW-1185">Reference proteome</keyword>
<dbReference type="Proteomes" id="UP000005551">
    <property type="component" value="Unassembled WGS sequence"/>
</dbReference>
<dbReference type="EMBL" id="AJYA01000002">
    <property type="protein sequence ID" value="EIM78721.1"/>
    <property type="molecule type" value="Genomic_DNA"/>
</dbReference>
<keyword evidence="1" id="KW-0732">Signal</keyword>
<accession>I5CA69</accession>
<evidence type="ECO:0000313" key="3">
    <source>
        <dbReference type="Proteomes" id="UP000005551"/>
    </source>
</evidence>
<dbReference type="PROSITE" id="PS51257">
    <property type="entry name" value="PROKAR_LIPOPROTEIN"/>
    <property type="match status" value="1"/>
</dbReference>
<name>I5CA69_9BACT</name>
<evidence type="ECO:0000313" key="2">
    <source>
        <dbReference type="EMBL" id="EIM78721.1"/>
    </source>
</evidence>
<proteinExistence type="predicted"/>
<evidence type="ECO:0008006" key="4">
    <source>
        <dbReference type="Google" id="ProtNLM"/>
    </source>
</evidence>
<dbReference type="STRING" id="1189621.A3SI_01556"/>
<organism evidence="2 3">
    <name type="scientific">Nitritalea halalkaliphila LW7</name>
    <dbReference type="NCBI Taxonomy" id="1189621"/>
    <lineage>
        <taxon>Bacteria</taxon>
        <taxon>Pseudomonadati</taxon>
        <taxon>Bacteroidota</taxon>
        <taxon>Cytophagia</taxon>
        <taxon>Cytophagales</taxon>
        <taxon>Cyclobacteriaceae</taxon>
        <taxon>Nitritalea</taxon>
    </lineage>
</organism>
<dbReference type="AlphaFoldDB" id="I5CA69"/>
<sequence length="185" mass="20573">MVKKYILAVMALGFMVVAACEGPAGPPGLEGPPGPPGGLLLAEVEEIVVNFNEENDFTVVRDPADSPIFPIEDSDVVLFYLLWETTNDTPPLDIWRPVPQNIFFPEGVLVYNADFTREDYSVFLEGTINPLLLGPEFTQNQVFRVVVLPSQFLTNGRIDVNDYDAVMKLIGNPKDEDIPRFDLTK</sequence>
<protein>
    <recommendedName>
        <fullName evidence="4">Collagen-like protein</fullName>
    </recommendedName>
</protein>
<reference evidence="2 3" key="1">
    <citation type="submission" date="2012-05" db="EMBL/GenBank/DDBJ databases">
        <title>Genome sequence of Nitritalea halalkaliphila LW7.</title>
        <authorList>
            <person name="Jangir P.K."/>
            <person name="Singh A."/>
            <person name="Shivaji S."/>
            <person name="Sharma R."/>
        </authorList>
    </citation>
    <scope>NUCLEOTIDE SEQUENCE [LARGE SCALE GENOMIC DNA]</scope>
    <source>
        <strain evidence="2 3">LW7</strain>
    </source>
</reference>